<feature type="compositionally biased region" description="Basic and acidic residues" evidence="1">
    <location>
        <begin position="635"/>
        <end position="645"/>
    </location>
</feature>
<protein>
    <recommendedName>
        <fullName evidence="4">HAT C-terminal dimerisation domain-containing protein</fullName>
    </recommendedName>
</protein>
<evidence type="ECO:0008006" key="4">
    <source>
        <dbReference type="Google" id="ProtNLM"/>
    </source>
</evidence>
<dbReference type="SUPFAM" id="SSF53098">
    <property type="entry name" value="Ribonuclease H-like"/>
    <property type="match status" value="1"/>
</dbReference>
<dbReference type="AlphaFoldDB" id="A0A6S7ZVB6"/>
<proteinExistence type="predicted"/>
<name>A0A6S7ZVB6_9STRA</name>
<evidence type="ECO:0000256" key="1">
    <source>
        <dbReference type="SAM" id="MobiDB-lite"/>
    </source>
</evidence>
<organism evidence="3">
    <name type="scientific">Aplanochytrium stocchinoi</name>
    <dbReference type="NCBI Taxonomy" id="215587"/>
    <lineage>
        <taxon>Eukaryota</taxon>
        <taxon>Sar</taxon>
        <taxon>Stramenopiles</taxon>
        <taxon>Bigyra</taxon>
        <taxon>Labyrinthulomycetes</taxon>
        <taxon>Thraustochytrida</taxon>
        <taxon>Thraustochytriidae</taxon>
        <taxon>Aplanochytrium</taxon>
    </lineage>
</organism>
<evidence type="ECO:0000313" key="2">
    <source>
        <dbReference type="EMBL" id="CAE0431783.1"/>
    </source>
</evidence>
<gene>
    <name evidence="2" type="ORF">ASTO00021_LOCUS2120</name>
    <name evidence="3" type="ORF">ASTO00021_LOCUS2121</name>
</gene>
<dbReference type="EMBL" id="HBIN01003100">
    <property type="protein sequence ID" value="CAE0431784.1"/>
    <property type="molecule type" value="Transcribed_RNA"/>
</dbReference>
<reference evidence="3" key="1">
    <citation type="submission" date="2021-01" db="EMBL/GenBank/DDBJ databases">
        <authorList>
            <person name="Corre E."/>
            <person name="Pelletier E."/>
            <person name="Niang G."/>
            <person name="Scheremetjew M."/>
            <person name="Finn R."/>
            <person name="Kale V."/>
            <person name="Holt S."/>
            <person name="Cochrane G."/>
            <person name="Meng A."/>
            <person name="Brown T."/>
            <person name="Cohen L."/>
        </authorList>
    </citation>
    <scope>NUCLEOTIDE SEQUENCE</scope>
    <source>
        <strain evidence="3">GSBS06</strain>
    </source>
</reference>
<dbReference type="EMBL" id="HBIN01003099">
    <property type="protein sequence ID" value="CAE0431783.1"/>
    <property type="molecule type" value="Transcribed_RNA"/>
</dbReference>
<sequence>MKLKFIGIRISFNLPCEKKNPFHTYSLAVRPFHRQFKQKRTEDADQKRMSELLYDWCEKTLHSYGLEMKNIISGTSDSGSDVKRMFTLIENASWEWCIPHIISRVCIDSFGASINKDKSKNKEAREVVDKIKKVLETVNKGTKIKEILDELNESSERYRKMLSYAPQRWQSLGRVVDRVLENWEELREAFIKIENSWLLKDYKDTILEFDAMLQQIGEVVRATQGRDIISALVQFFLLYTNLGPDKGLKLRVRDNMGRVIYNEFKVITNTQMTSAGSSVKKMLRENLENRFFNRYSVFKGLNRAGIRYVLGRGNSNDAPISIMKKYLKFSCWFDLLILLTPVKGFYDGKLLQKMIMGVPLNSVDFDSLKGTIEAKPSLTLKHVQNSYHKKLYSFLRCELKDICLRIHKNRSSDKRKKTEEQTVEVSGFSPQKRAKTTLYTNMLGLDEDSTLSPRNSDSRDGSVCFTLENIIDEELSKYFKSGLIIPEALNKDKHFDPIPQVKRIWNSDEVKKSYPHLYVAANAILGGMVSSGDLERDFNPMGDVLRGKRSSLDPALVEILMHLHLNFNMIPRKLKDIPRLTSDEIQNLTPSHLTNERQNENLRKILAMEDDELYGQDISNSDLDEVVPIEEFEDDKSSSSDEKEQ</sequence>
<evidence type="ECO:0000313" key="3">
    <source>
        <dbReference type="EMBL" id="CAE0431784.1"/>
    </source>
</evidence>
<feature type="compositionally biased region" description="Acidic residues" evidence="1">
    <location>
        <begin position="622"/>
        <end position="634"/>
    </location>
</feature>
<dbReference type="InterPro" id="IPR012337">
    <property type="entry name" value="RNaseH-like_sf"/>
</dbReference>
<feature type="region of interest" description="Disordered" evidence="1">
    <location>
        <begin position="617"/>
        <end position="645"/>
    </location>
</feature>
<accession>A0A6S7ZVB6</accession>